<protein>
    <recommendedName>
        <fullName evidence="3">RHS repeat protein</fullName>
    </recommendedName>
</protein>
<dbReference type="Proteomes" id="UP000672011">
    <property type="component" value="Chromosome"/>
</dbReference>
<evidence type="ECO:0000313" key="2">
    <source>
        <dbReference type="Proteomes" id="UP000672011"/>
    </source>
</evidence>
<accession>A0ABX7XFS0</accession>
<name>A0ABX7XFS0_9FLAO</name>
<reference evidence="2" key="2">
    <citation type="submission" date="2021-04" db="EMBL/GenBank/DDBJ databases">
        <title>Taxonomy of Flavobacteriaceae bacterium ZY171143.</title>
        <authorList>
            <person name="Li F."/>
        </authorList>
    </citation>
    <scope>NUCLEOTIDE SEQUENCE [LARGE SCALE GENOMIC DNA]</scope>
    <source>
        <strain evidence="2">ZY171143</strain>
    </source>
</reference>
<proteinExistence type="predicted"/>
<organism evidence="1 2">
    <name type="scientific">Faecalibacter bovis</name>
    <dbReference type="NCBI Taxonomy" id="2898187"/>
    <lineage>
        <taxon>Bacteria</taxon>
        <taxon>Pseudomonadati</taxon>
        <taxon>Bacteroidota</taxon>
        <taxon>Flavobacteriia</taxon>
        <taxon>Flavobacteriales</taxon>
        <taxon>Weeksellaceae</taxon>
        <taxon>Faecalibacter</taxon>
    </lineage>
</organism>
<gene>
    <name evidence="1" type="ORF">J9309_05430</name>
</gene>
<keyword evidence="2" id="KW-1185">Reference proteome</keyword>
<dbReference type="RefSeq" id="WP_230477516.1">
    <property type="nucleotide sequence ID" value="NZ_CP072842.1"/>
</dbReference>
<dbReference type="EMBL" id="CP072842">
    <property type="protein sequence ID" value="QTV06756.1"/>
    <property type="molecule type" value="Genomic_DNA"/>
</dbReference>
<evidence type="ECO:0000313" key="1">
    <source>
        <dbReference type="EMBL" id="QTV06756.1"/>
    </source>
</evidence>
<evidence type="ECO:0008006" key="3">
    <source>
        <dbReference type="Google" id="ProtNLM"/>
    </source>
</evidence>
<reference evidence="1 2" key="1">
    <citation type="journal article" date="2021" name="Int. J. Syst. Evol. Microbiol.">
        <title>Faecalibacter bovis sp. nov., isolated from cow faeces.</title>
        <authorList>
            <person name="Li F."/>
            <person name="Zhao W."/>
            <person name="Hong Q."/>
            <person name="Shao Q."/>
            <person name="Song J."/>
            <person name="Yang S."/>
        </authorList>
    </citation>
    <scope>NUCLEOTIDE SEQUENCE [LARGE SCALE GENOMIC DNA]</scope>
    <source>
        <strain evidence="1 2">ZY171143</strain>
    </source>
</reference>
<sequence>MKKIISITLSLIGLQIGFSQEISINEYQPLVKSTDFNLKGNVEKIISTSYDANGNTTTIPFLDNEYYNQISLNFNEKGKLIQRVNSLDYKGKIGTYSYVDYSYDSASRLTEQKTTVINNGEDPLRIASLKNFTYNTDGKISSLHETVKSKTSTSLYQTNFDYTNQLNEITTKIDNYVSSKNKFTYNKLGQLIKEETVSFDGRKGLTKYFIYDQNTPVYLEEVVDNRKQITYYDLDHQTSKFQKYDHNQNLKLELVFNNQKNVTSAKVQTFQNGKSMLKTYDIKYQFDTTGNWTTCEIYNNHNLVYVIKRTITYY</sequence>